<dbReference type="EMBL" id="FNAJ01000019">
    <property type="protein sequence ID" value="SDF08030.1"/>
    <property type="molecule type" value="Genomic_DNA"/>
</dbReference>
<dbReference type="RefSeq" id="WP_090494694.1">
    <property type="nucleotide sequence ID" value="NZ_BJVY01000024.1"/>
</dbReference>
<dbReference type="EMBL" id="BJVY01000024">
    <property type="protein sequence ID" value="GEL72348.1"/>
    <property type="molecule type" value="Genomic_DNA"/>
</dbReference>
<feature type="region of interest" description="Disordered" evidence="1">
    <location>
        <begin position="72"/>
        <end position="100"/>
    </location>
</feature>
<dbReference type="Proteomes" id="UP000321224">
    <property type="component" value="Unassembled WGS sequence"/>
</dbReference>
<evidence type="ECO:0000313" key="3">
    <source>
        <dbReference type="EMBL" id="SDF08030.1"/>
    </source>
</evidence>
<accession>A0A511HFL3</accession>
<keyword evidence="4" id="KW-1185">Reference proteome</keyword>
<sequence>MSLRLVVAASAGILVGAGGMWFALAPPAAPVVRAQIPSAGAPSTESSRAAIDVDAIRAVVREELRAASMAPPPPVVLVPAATEGPASQKEETPADEAATANLSPEYGEAEHVVLSGLARRSWSAEDRSRLQALMSQLRPAEREALARQLIVAANRGELKVDIEGPLF</sequence>
<evidence type="ECO:0000313" key="4">
    <source>
        <dbReference type="Proteomes" id="UP000198717"/>
    </source>
</evidence>
<protein>
    <submittedName>
        <fullName evidence="2">Uncharacterized protein</fullName>
    </submittedName>
</protein>
<name>A0A511HFL3_9BACT</name>
<evidence type="ECO:0000313" key="5">
    <source>
        <dbReference type="Proteomes" id="UP000321224"/>
    </source>
</evidence>
<evidence type="ECO:0000313" key="2">
    <source>
        <dbReference type="EMBL" id="GEL72348.1"/>
    </source>
</evidence>
<evidence type="ECO:0000256" key="1">
    <source>
        <dbReference type="SAM" id="MobiDB-lite"/>
    </source>
</evidence>
<gene>
    <name evidence="2" type="ORF">MVI01_41320</name>
    <name evidence="3" type="ORF">SAMN04488504_11986</name>
</gene>
<comment type="caution">
    <text evidence="2">The sequence shown here is derived from an EMBL/GenBank/DDBJ whole genome shotgun (WGS) entry which is preliminary data.</text>
</comment>
<dbReference type="Proteomes" id="UP000198717">
    <property type="component" value="Unassembled WGS sequence"/>
</dbReference>
<proteinExistence type="predicted"/>
<reference evidence="2 5" key="2">
    <citation type="submission" date="2019-07" db="EMBL/GenBank/DDBJ databases">
        <title>Whole genome shotgun sequence of Myxococcus virescens NBRC 100334.</title>
        <authorList>
            <person name="Hosoyama A."/>
            <person name="Uohara A."/>
            <person name="Ohji S."/>
            <person name="Ichikawa N."/>
        </authorList>
    </citation>
    <scope>NUCLEOTIDE SEQUENCE [LARGE SCALE GENOMIC DNA]</scope>
    <source>
        <strain evidence="2 5">NBRC 100334</strain>
    </source>
</reference>
<dbReference type="AlphaFoldDB" id="A0A511HFL3"/>
<organism evidence="2 5">
    <name type="scientific">Myxococcus virescens</name>
    <dbReference type="NCBI Taxonomy" id="83456"/>
    <lineage>
        <taxon>Bacteria</taxon>
        <taxon>Pseudomonadati</taxon>
        <taxon>Myxococcota</taxon>
        <taxon>Myxococcia</taxon>
        <taxon>Myxococcales</taxon>
        <taxon>Cystobacterineae</taxon>
        <taxon>Myxococcaceae</taxon>
        <taxon>Myxococcus</taxon>
    </lineage>
</organism>
<reference evidence="3 4" key="1">
    <citation type="submission" date="2016-10" db="EMBL/GenBank/DDBJ databases">
        <authorList>
            <person name="Varghese N."/>
            <person name="Submissions S."/>
        </authorList>
    </citation>
    <scope>NUCLEOTIDE SEQUENCE [LARGE SCALE GENOMIC DNA]</scope>
    <source>
        <strain evidence="3 4">DSM 2260</strain>
    </source>
</reference>